<dbReference type="Pfam" id="PF01636">
    <property type="entry name" value="APH"/>
    <property type="match status" value="1"/>
</dbReference>
<dbReference type="RefSeq" id="WP_044888219.1">
    <property type="nucleotide sequence ID" value="NZ_JYFN01000078.1"/>
</dbReference>
<dbReference type="Gene3D" id="3.90.1200.10">
    <property type="match status" value="1"/>
</dbReference>
<evidence type="ECO:0000313" key="3">
    <source>
        <dbReference type="EMBL" id="KJE19933.1"/>
    </source>
</evidence>
<evidence type="ECO:0000313" key="4">
    <source>
        <dbReference type="Proteomes" id="UP000032545"/>
    </source>
</evidence>
<dbReference type="OrthoDB" id="3339041at2"/>
<reference evidence="3 4" key="2">
    <citation type="journal article" date="2016" name="Genome Announc.">
        <title>Permanent Draft Genome Sequences for Two Variants of Frankia sp. Strain CpI1, the First Frankia Strain Isolated from Root Nodules of Comptonia peregrina.</title>
        <authorList>
            <person name="Oshone R."/>
            <person name="Hurst S.G.IV."/>
            <person name="Abebe-Akele F."/>
            <person name="Simpson S."/>
            <person name="Morris K."/>
            <person name="Thomas W.K."/>
            <person name="Tisa L.S."/>
        </authorList>
    </citation>
    <scope>NUCLEOTIDE SEQUENCE [LARGE SCALE GENOMIC DNA]</scope>
    <source>
        <strain evidence="4">CpI1-S</strain>
    </source>
</reference>
<dbReference type="InterPro" id="IPR051678">
    <property type="entry name" value="AGP_Transferase"/>
</dbReference>
<keyword evidence="3" id="KW-0808">Transferase</keyword>
<keyword evidence="4" id="KW-1185">Reference proteome</keyword>
<evidence type="ECO:0000256" key="1">
    <source>
        <dbReference type="SAM" id="MobiDB-lite"/>
    </source>
</evidence>
<dbReference type="InterPro" id="IPR011009">
    <property type="entry name" value="Kinase-like_dom_sf"/>
</dbReference>
<accession>A0A0D8B6L8</accession>
<dbReference type="Gene3D" id="3.30.200.20">
    <property type="entry name" value="Phosphorylase Kinase, domain 1"/>
    <property type="match status" value="1"/>
</dbReference>
<comment type="caution">
    <text evidence="3">The sequence shown here is derived from an EMBL/GenBank/DDBJ whole genome shotgun (WGS) entry which is preliminary data.</text>
</comment>
<dbReference type="Proteomes" id="UP000032545">
    <property type="component" value="Unassembled WGS sequence"/>
</dbReference>
<sequence>MPELTNASYIESGLPTRDRQRDPEKTRQALESWFSTALPHRSDLHVTEVTLPRTAGVANETLLCETSWTEAGVARSAGYVVRVNSPDFLYKDADLTVHAEMYRVLGREPGIPVPAVVGLETDTGVLGEAFFVMERVEGRVPGDTPPFHTTGWVHDLVPSERAVLWRNAVEVMARLHQVDPAKVAFLDRPHLGPDGLRQDLAHWFDVAAWVARGRVDPVIAAAERWLRAHLPPTGITALAWGDSRLPNLMFSGLDVAAVFDWDMVCLAGAESDLAWWTVMDYSSTESVGVERLPGIGSPAQTVRRWQELVGRDAANLDFHLVYASYRLAVILRRLGDLYGATGAMAPETIEELRSNNFGQQYLVQILDLPHPHSITMTWPGLEI</sequence>
<name>A0A0D8B6L8_9ACTN</name>
<dbReference type="GO" id="GO:0016740">
    <property type="term" value="F:transferase activity"/>
    <property type="evidence" value="ECO:0007669"/>
    <property type="project" value="UniProtKB-KW"/>
</dbReference>
<feature type="region of interest" description="Disordered" evidence="1">
    <location>
        <begin position="1"/>
        <end position="23"/>
    </location>
</feature>
<dbReference type="SUPFAM" id="SSF56112">
    <property type="entry name" value="Protein kinase-like (PK-like)"/>
    <property type="match status" value="1"/>
</dbReference>
<dbReference type="EMBL" id="JYFN01000078">
    <property type="protein sequence ID" value="KJE19933.1"/>
    <property type="molecule type" value="Genomic_DNA"/>
</dbReference>
<proteinExistence type="predicted"/>
<dbReference type="PANTHER" id="PTHR21310">
    <property type="entry name" value="AMINOGLYCOSIDE PHOSPHOTRANSFERASE-RELATED-RELATED"/>
    <property type="match status" value="1"/>
</dbReference>
<dbReference type="PATRIC" id="fig|1502723.3.peg.6409"/>
<dbReference type="InterPro" id="IPR041726">
    <property type="entry name" value="ACAD10_11_N"/>
</dbReference>
<evidence type="ECO:0000259" key="2">
    <source>
        <dbReference type="Pfam" id="PF01636"/>
    </source>
</evidence>
<dbReference type="CDD" id="cd05154">
    <property type="entry name" value="ACAD10_11_N-like"/>
    <property type="match status" value="1"/>
</dbReference>
<gene>
    <name evidence="3" type="ORF">FF36_05784</name>
</gene>
<dbReference type="PANTHER" id="PTHR21310:SF57">
    <property type="entry name" value="BLR2944 PROTEIN"/>
    <property type="match status" value="1"/>
</dbReference>
<protein>
    <submittedName>
        <fullName evidence="3">Putative aminoglycoside phosphotransferase</fullName>
    </submittedName>
</protein>
<organism evidence="3 4">
    <name type="scientific">Frankia torreyi</name>
    <dbReference type="NCBI Taxonomy" id="1856"/>
    <lineage>
        <taxon>Bacteria</taxon>
        <taxon>Bacillati</taxon>
        <taxon>Actinomycetota</taxon>
        <taxon>Actinomycetes</taxon>
        <taxon>Frankiales</taxon>
        <taxon>Frankiaceae</taxon>
        <taxon>Frankia</taxon>
    </lineage>
</organism>
<reference evidence="4" key="1">
    <citation type="submission" date="2015-02" db="EMBL/GenBank/DDBJ databases">
        <title>Draft Genome of Frankia sp. CpI1-S.</title>
        <authorList>
            <person name="Oshone R.T."/>
            <person name="Ngom M."/>
            <person name="Ghodhbane-Gtari F."/>
            <person name="Gtari M."/>
            <person name="Morris K."/>
            <person name="Thomas K."/>
            <person name="Sen A."/>
            <person name="Tisa L.S."/>
        </authorList>
    </citation>
    <scope>NUCLEOTIDE SEQUENCE [LARGE SCALE GENOMIC DNA]</scope>
    <source>
        <strain evidence="4">CpI1-S</strain>
    </source>
</reference>
<dbReference type="AlphaFoldDB" id="A0A0D8B6L8"/>
<feature type="domain" description="Aminoglycoside phosphotransferase" evidence="2">
    <location>
        <begin position="78"/>
        <end position="277"/>
    </location>
</feature>
<dbReference type="InterPro" id="IPR002575">
    <property type="entry name" value="Aminoglycoside_PTrfase"/>
</dbReference>